<dbReference type="Proteomes" id="UP000281261">
    <property type="component" value="Unassembled WGS sequence"/>
</dbReference>
<comment type="caution">
    <text evidence="2">The sequence shown here is derived from an EMBL/GenBank/DDBJ whole genome shotgun (WGS) entry which is preliminary data.</text>
</comment>
<gene>
    <name evidence="2" type="ORF">DRH29_02665</name>
</gene>
<proteinExistence type="predicted"/>
<dbReference type="InterPro" id="IPR036390">
    <property type="entry name" value="WH_DNA-bd_sf"/>
</dbReference>
<sequence length="222" mass="25847">MGKIFLVPVGEQMKPLYEGFRYVKNIEQVYLICSDYTRKMAKEMKDKLSAVYKIEVIETKAERIDDIIDDIITAIKDFKNKRIISNISGGTKIMSLACYIISSYTEGFSFYIFKDEKSEMKYVEVPSLKINIDLFVKNNSKKFKLLEKLSKKDYFLNQLSKELNIKSSTTNAHIYTLERTGMVKTERMGRKLIIKITTTGKLIYSLVKLKHRMGVENDKNLR</sequence>
<evidence type="ECO:0000313" key="2">
    <source>
        <dbReference type="EMBL" id="RLC37243.1"/>
    </source>
</evidence>
<evidence type="ECO:0000313" key="3">
    <source>
        <dbReference type="Proteomes" id="UP000281261"/>
    </source>
</evidence>
<organism evidence="2 3">
    <name type="scientific">candidate division Kazan bacterium</name>
    <dbReference type="NCBI Taxonomy" id="2202143"/>
    <lineage>
        <taxon>Bacteria</taxon>
        <taxon>Bacteria division Kazan-3B-28</taxon>
    </lineage>
</organism>
<dbReference type="AlphaFoldDB" id="A0A420ZCQ7"/>
<protein>
    <recommendedName>
        <fullName evidence="1">HFX-2341-like N-terminal domain-containing protein</fullName>
    </recommendedName>
</protein>
<accession>A0A420ZCQ7</accession>
<dbReference type="Gene3D" id="3.40.50.10770">
    <property type="entry name" value="Hypothetical protein VC1899 like domain (Restriction endonuclease-like)"/>
    <property type="match status" value="1"/>
</dbReference>
<dbReference type="EMBL" id="QMNG01000008">
    <property type="protein sequence ID" value="RLC37243.1"/>
    <property type="molecule type" value="Genomic_DNA"/>
</dbReference>
<dbReference type="InterPro" id="IPR036388">
    <property type="entry name" value="WH-like_DNA-bd_sf"/>
</dbReference>
<feature type="domain" description="HFX-2341-like N-terminal" evidence="1">
    <location>
        <begin position="4"/>
        <end position="114"/>
    </location>
</feature>
<dbReference type="SUPFAM" id="SSF52980">
    <property type="entry name" value="Restriction endonuclease-like"/>
    <property type="match status" value="1"/>
</dbReference>
<dbReference type="SUPFAM" id="SSF46785">
    <property type="entry name" value="Winged helix' DNA-binding domain"/>
    <property type="match status" value="1"/>
</dbReference>
<evidence type="ECO:0000259" key="1">
    <source>
        <dbReference type="Pfam" id="PF19810"/>
    </source>
</evidence>
<dbReference type="Pfam" id="PF19810">
    <property type="entry name" value="HFX_2341_N"/>
    <property type="match status" value="1"/>
</dbReference>
<dbReference type="Gene3D" id="1.10.10.10">
    <property type="entry name" value="Winged helix-like DNA-binding domain superfamily/Winged helix DNA-binding domain"/>
    <property type="match status" value="1"/>
</dbReference>
<dbReference type="InterPro" id="IPR011335">
    <property type="entry name" value="Restrct_endonuc-II-like"/>
</dbReference>
<name>A0A420ZCQ7_UNCK3</name>
<dbReference type="InterPro" id="IPR046260">
    <property type="entry name" value="HFX_2341-like_N"/>
</dbReference>
<reference evidence="2 3" key="1">
    <citation type="submission" date="2018-06" db="EMBL/GenBank/DDBJ databases">
        <title>Extensive metabolic versatility and redundancy in microbially diverse, dynamic hydrothermal sediments.</title>
        <authorList>
            <person name="Dombrowski N."/>
            <person name="Teske A."/>
            <person name="Baker B.J."/>
        </authorList>
    </citation>
    <scope>NUCLEOTIDE SEQUENCE [LARGE SCALE GENOMIC DNA]</scope>
    <source>
        <strain evidence="2">B79_G16</strain>
    </source>
</reference>